<feature type="region of interest" description="Disordered" evidence="6">
    <location>
        <begin position="315"/>
        <end position="461"/>
    </location>
</feature>
<evidence type="ECO:0000256" key="1">
    <source>
        <dbReference type="ARBA" id="ARBA00022468"/>
    </source>
</evidence>
<dbReference type="GeneID" id="106812137"/>
<feature type="compositionally biased region" description="Basic and acidic residues" evidence="6">
    <location>
        <begin position="401"/>
        <end position="413"/>
    </location>
</feature>
<keyword evidence="4" id="KW-0862">Zinc</keyword>
<evidence type="ECO:0000256" key="2">
    <source>
        <dbReference type="ARBA" id="ARBA00022723"/>
    </source>
</evidence>
<reference evidence="9" key="1">
    <citation type="submission" date="2025-08" db="UniProtKB">
        <authorList>
            <consortium name="RefSeq"/>
        </authorList>
    </citation>
    <scope>IDENTIFICATION</scope>
</reference>
<feature type="region of interest" description="Disordered" evidence="6">
    <location>
        <begin position="151"/>
        <end position="206"/>
    </location>
</feature>
<keyword evidence="1" id="KW-0343">GTPase activation</keyword>
<feature type="compositionally biased region" description="Basic and acidic residues" evidence="6">
    <location>
        <begin position="342"/>
        <end position="366"/>
    </location>
</feature>
<dbReference type="SMART" id="SM00105">
    <property type="entry name" value="ArfGap"/>
    <property type="match status" value="1"/>
</dbReference>
<dbReference type="PROSITE" id="PS50115">
    <property type="entry name" value="ARFGAP"/>
    <property type="match status" value="1"/>
</dbReference>
<dbReference type="Proteomes" id="UP000695022">
    <property type="component" value="Unplaced"/>
</dbReference>
<keyword evidence="2" id="KW-0479">Metal-binding</keyword>
<evidence type="ECO:0000256" key="5">
    <source>
        <dbReference type="PROSITE-ProRule" id="PRU00288"/>
    </source>
</evidence>
<feature type="domain" description="Arf-GAP" evidence="7">
    <location>
        <begin position="1"/>
        <end position="106"/>
    </location>
</feature>
<name>A0ABM1EGU3_PRICU</name>
<proteinExistence type="predicted"/>
<dbReference type="RefSeq" id="XP_014671414.1">
    <property type="nucleotide sequence ID" value="XM_014815928.1"/>
</dbReference>
<evidence type="ECO:0000259" key="7">
    <source>
        <dbReference type="PROSITE" id="PS50115"/>
    </source>
</evidence>
<dbReference type="SUPFAM" id="SSF57863">
    <property type="entry name" value="ArfGap/RecO-like zinc finger"/>
    <property type="match status" value="1"/>
</dbReference>
<dbReference type="PANTHER" id="PTHR45686">
    <property type="entry name" value="ADP-RIBOSYLATION FACTOR GTPASE ACTIVATING PROTEIN 3, ISOFORM H-RELATED"/>
    <property type="match status" value="1"/>
</dbReference>
<dbReference type="InterPro" id="IPR001164">
    <property type="entry name" value="ArfGAP_dom"/>
</dbReference>
<dbReference type="CDD" id="cd08959">
    <property type="entry name" value="ArfGap_ArfGap1_like"/>
    <property type="match status" value="1"/>
</dbReference>
<protein>
    <submittedName>
        <fullName evidence="9">ADP-ribosylation factor GTPase-activating protein 3-like</fullName>
    </submittedName>
</protein>
<accession>A0ABM1EGU3</accession>
<keyword evidence="3 5" id="KW-0863">Zinc-finger</keyword>
<keyword evidence="8" id="KW-1185">Reference proteome</keyword>
<feature type="compositionally biased region" description="Polar residues" evidence="6">
    <location>
        <begin position="151"/>
        <end position="169"/>
    </location>
</feature>
<feature type="compositionally biased region" description="Basic and acidic residues" evidence="6">
    <location>
        <begin position="320"/>
        <end position="332"/>
    </location>
</feature>
<evidence type="ECO:0000313" key="8">
    <source>
        <dbReference type="Proteomes" id="UP000695022"/>
    </source>
</evidence>
<gene>
    <name evidence="9" type="primary">LOC106812137</name>
</gene>
<dbReference type="InterPro" id="IPR038508">
    <property type="entry name" value="ArfGAP_dom_sf"/>
</dbReference>
<evidence type="ECO:0000313" key="9">
    <source>
        <dbReference type="RefSeq" id="XP_014671414.1"/>
    </source>
</evidence>
<dbReference type="Gene3D" id="1.10.220.150">
    <property type="entry name" value="Arf GTPase activating protein"/>
    <property type="match status" value="1"/>
</dbReference>
<dbReference type="PANTHER" id="PTHR45686:SF4">
    <property type="entry name" value="ADP-RIBOSYLATION FACTOR GTPASE ACTIVATING PROTEIN 3, ISOFORM H"/>
    <property type="match status" value="1"/>
</dbReference>
<evidence type="ECO:0000256" key="6">
    <source>
        <dbReference type="SAM" id="MobiDB-lite"/>
    </source>
</evidence>
<evidence type="ECO:0000256" key="3">
    <source>
        <dbReference type="ARBA" id="ARBA00022771"/>
    </source>
</evidence>
<organism evidence="8 9">
    <name type="scientific">Priapulus caudatus</name>
    <name type="common">Priapulid worm</name>
    <dbReference type="NCBI Taxonomy" id="37621"/>
    <lineage>
        <taxon>Eukaryota</taxon>
        <taxon>Metazoa</taxon>
        <taxon>Ecdysozoa</taxon>
        <taxon>Scalidophora</taxon>
        <taxon>Priapulida</taxon>
        <taxon>Priapulimorpha</taxon>
        <taxon>Priapulimorphida</taxon>
        <taxon>Priapulidae</taxon>
        <taxon>Priapulus</taxon>
    </lineage>
</organism>
<dbReference type="InterPro" id="IPR037278">
    <property type="entry name" value="ARFGAP/RecO"/>
</dbReference>
<dbReference type="PRINTS" id="PR00405">
    <property type="entry name" value="REVINTRACTNG"/>
</dbReference>
<evidence type="ECO:0000256" key="4">
    <source>
        <dbReference type="ARBA" id="ARBA00022833"/>
    </source>
</evidence>
<sequence length="538" mass="59546">MYGLTKPYVFKFECCADCSSKNPTWASVTFGVFICIDCSAVHRSLGVHLSFVKSIQLDTNWTWLQLRAMQLGGNANAEAFFAQHGCTSPDGNTKYNSHAARLYKEKIHHLATQAMRMHGTKLFIDTRSDLMTSHKKEGDFFSEVISSVSITPSNPSQALSRPSPITAQQGKAGLTDKAQPETTKQGPVPVAQVKSSLATRKPAASKKGLCAKKGGLGAQRVKTDFKEIEKQAQQAQDQRPISPPELSIAEQQKIKSEEEAANEMTARKLAYQESNIQDSDTLGREPHASVIGTRLGGHEVSHTLDYQVIDQEAPFKARNRSSDARSDSHPPRSSEGWYVSQQERDADYGVKMETDVGHGEEWEEKTQQVSQPVASGRGWMGFWRSSQPDKKQEDIPSTDMPEERRTMQPDEKPTPSQPVDTTTKLRKFENASAISSDMLFSDSDRQRPQQQQSTHQENLARFNDCTSISSADFFSDKSGESRAQTKVEYIRSYAPDLYGLKEGFTGGVSRAAGKMASAVSSVIPTNYYYGKDVKDGKA</sequence>
<dbReference type="Pfam" id="PF01412">
    <property type="entry name" value="ArfGap"/>
    <property type="match status" value="1"/>
</dbReference>